<organism evidence="1 2">
    <name type="scientific">Gluconobacter morbifer G707</name>
    <dbReference type="NCBI Taxonomy" id="1088869"/>
    <lineage>
        <taxon>Bacteria</taxon>
        <taxon>Pseudomonadati</taxon>
        <taxon>Pseudomonadota</taxon>
        <taxon>Alphaproteobacteria</taxon>
        <taxon>Acetobacterales</taxon>
        <taxon>Acetobacteraceae</taxon>
        <taxon>Gluconobacter</taxon>
    </lineage>
</organism>
<dbReference type="AlphaFoldDB" id="G6XHD3"/>
<dbReference type="EMBL" id="AGQV01000001">
    <property type="protein sequence ID" value="EHH69591.1"/>
    <property type="molecule type" value="Genomic_DNA"/>
</dbReference>
<evidence type="ECO:0000313" key="2">
    <source>
        <dbReference type="Proteomes" id="UP000004949"/>
    </source>
</evidence>
<evidence type="ECO:0000313" key="1">
    <source>
        <dbReference type="EMBL" id="EHH69591.1"/>
    </source>
</evidence>
<proteinExistence type="predicted"/>
<reference evidence="1 2" key="1">
    <citation type="submission" date="2011-10" db="EMBL/GenBank/DDBJ databases">
        <title>Genome sequence of Gluconobacter morbifer G707, isolated from Drosophila gut.</title>
        <authorList>
            <person name="Lee W.-J."/>
            <person name="Kim E.-K."/>
        </authorList>
    </citation>
    <scope>NUCLEOTIDE SEQUENCE [LARGE SCALE GENOMIC DNA]</scope>
    <source>
        <strain evidence="1 2">G707</strain>
    </source>
</reference>
<name>G6XHD3_9PROT</name>
<comment type="caution">
    <text evidence="1">The sequence shown here is derived from an EMBL/GenBank/DDBJ whole genome shotgun (WGS) entry which is preliminary data.</text>
</comment>
<keyword evidence="2" id="KW-1185">Reference proteome</keyword>
<dbReference type="Proteomes" id="UP000004949">
    <property type="component" value="Unassembled WGS sequence"/>
</dbReference>
<protein>
    <submittedName>
        <fullName evidence="1">Uncharacterized protein</fullName>
    </submittedName>
</protein>
<sequence length="38" mass="4436">MLHRPVPTSHPHEGGEEFSCVLLEKEGHDRKRLQQDIE</sequence>
<accession>G6XHD3</accession>
<gene>
    <name evidence="1" type="ORF">GMO_08990</name>
</gene>